<proteinExistence type="inferred from homology"/>
<evidence type="ECO:0000256" key="9">
    <source>
        <dbReference type="ARBA" id="ARBA00034868"/>
    </source>
</evidence>
<keyword evidence="7 10" id="KW-0539">Nucleus</keyword>
<dbReference type="InterPro" id="IPR030456">
    <property type="entry name" value="TF_fork_head_CS_2"/>
</dbReference>
<dbReference type="PROSITE" id="PS00657">
    <property type="entry name" value="FORK_HEAD_1"/>
    <property type="match status" value="1"/>
</dbReference>
<dbReference type="InterPro" id="IPR047512">
    <property type="entry name" value="FH_FOXJ1"/>
</dbReference>
<dbReference type="EMBL" id="WAAE01007789">
    <property type="protein sequence ID" value="NXX28153.1"/>
    <property type="molecule type" value="Genomic_DNA"/>
</dbReference>
<evidence type="ECO:0000259" key="12">
    <source>
        <dbReference type="PROSITE" id="PS50039"/>
    </source>
</evidence>
<evidence type="ECO:0000256" key="6">
    <source>
        <dbReference type="ARBA" id="ARBA00023163"/>
    </source>
</evidence>
<dbReference type="InterPro" id="IPR036390">
    <property type="entry name" value="WH_DNA-bd_sf"/>
</dbReference>
<dbReference type="PRINTS" id="PR00053">
    <property type="entry name" value="FORKHEAD"/>
</dbReference>
<dbReference type="GO" id="GO:0000978">
    <property type="term" value="F:RNA polymerase II cis-regulatory region sequence-specific DNA binding"/>
    <property type="evidence" value="ECO:0007669"/>
    <property type="project" value="TreeGrafter"/>
</dbReference>
<dbReference type="PROSITE" id="PS50039">
    <property type="entry name" value="FORK_HEAD_3"/>
    <property type="match status" value="1"/>
</dbReference>
<dbReference type="PANTHER" id="PTHR46805">
    <property type="entry name" value="FORKHEAD BOX PROTEIN J1"/>
    <property type="match status" value="1"/>
</dbReference>
<evidence type="ECO:0000256" key="4">
    <source>
        <dbReference type="ARBA" id="ARBA00023125"/>
    </source>
</evidence>
<dbReference type="Proteomes" id="UP000653383">
    <property type="component" value="Unassembled WGS sequence"/>
</dbReference>
<feature type="domain" description="Fork-head" evidence="12">
    <location>
        <begin position="64"/>
        <end position="143"/>
    </location>
</feature>
<dbReference type="FunFam" id="1.10.10.10:FF:000135">
    <property type="entry name" value="forkhead box protein G1"/>
    <property type="match status" value="1"/>
</dbReference>
<gene>
    <name evidence="13" type="primary">Foxj1_0</name>
    <name evidence="13" type="ORF">NICCHL_R11001</name>
</gene>
<evidence type="ECO:0000256" key="8">
    <source>
        <dbReference type="ARBA" id="ARBA00034770"/>
    </source>
</evidence>
<dbReference type="InterPro" id="IPR001766">
    <property type="entry name" value="Fork_head_dom"/>
</dbReference>
<accession>A0A852HAK7</accession>
<dbReference type="GO" id="GO:0005634">
    <property type="term" value="C:nucleus"/>
    <property type="evidence" value="ECO:0007669"/>
    <property type="project" value="UniProtKB-SubCell"/>
</dbReference>
<comment type="caution">
    <text evidence="13">The sequence shown here is derived from an EMBL/GenBank/DDBJ whole genome shotgun (WGS) entry which is preliminary data.</text>
</comment>
<dbReference type="OrthoDB" id="5954824at2759"/>
<evidence type="ECO:0000256" key="2">
    <source>
        <dbReference type="ARBA" id="ARBA00022794"/>
    </source>
</evidence>
<keyword evidence="2" id="KW-0970">Cilium biogenesis/degradation</keyword>
<dbReference type="InterPro" id="IPR047513">
    <property type="entry name" value="FOXJ1"/>
</dbReference>
<name>A0A852HAK7_9PASS</name>
<evidence type="ECO:0000256" key="3">
    <source>
        <dbReference type="ARBA" id="ARBA00023015"/>
    </source>
</evidence>
<keyword evidence="6" id="KW-0804">Transcription</keyword>
<organism evidence="13 14">
    <name type="scientific">Nicator chloris</name>
    <dbReference type="NCBI Taxonomy" id="237433"/>
    <lineage>
        <taxon>Eukaryota</taxon>
        <taxon>Metazoa</taxon>
        <taxon>Chordata</taxon>
        <taxon>Craniata</taxon>
        <taxon>Vertebrata</taxon>
        <taxon>Euteleostomi</taxon>
        <taxon>Archelosauria</taxon>
        <taxon>Archosauria</taxon>
        <taxon>Dinosauria</taxon>
        <taxon>Saurischia</taxon>
        <taxon>Theropoda</taxon>
        <taxon>Coelurosauria</taxon>
        <taxon>Aves</taxon>
        <taxon>Neognathae</taxon>
        <taxon>Neoaves</taxon>
        <taxon>Telluraves</taxon>
        <taxon>Australaves</taxon>
        <taxon>Passeriformes</taxon>
        <taxon>Sylvioidea</taxon>
        <taxon>Pycnonotidae</taxon>
        <taxon>Nicator</taxon>
    </lineage>
</organism>
<protein>
    <recommendedName>
        <fullName evidence="9">Forkhead box protein G1</fullName>
    </recommendedName>
</protein>
<sequence>FQCPGFPLTAEELSHYIDIPRTPSSSSSSSSACRSAVTVTLPPAASWPPRPPGDIDYRTNAHVKPPYSYATLICMAMEASKKPKLTLAAICKWIRDNFCYFRRAHPSWQSSIRHNLCINKRFVKVPREKGEPGRGAFWKLHPQYAEWLKNSTSGGRGTLPEHIPPASSRRGQQGARRVLSPACSSQSGLEVSAELQRLLREFEEFESSHNWNPLENEAEQQLEQHWPTPPSEASWLPSCASGAQEELGELTELKGSTDWEALLNPSSEQGDFSTLEHLQLSPSSPPEAFPLHPTRAQGQQLGWPQEQQQFLPEPSPTKPGLDETLMATAFLEAAWHEDTRENLSNCIPMEQGAENIQASLPSGDVMDWDSLADLN</sequence>
<dbReference type="InterPro" id="IPR036388">
    <property type="entry name" value="WH-like_DNA-bd_sf"/>
</dbReference>
<evidence type="ECO:0000313" key="14">
    <source>
        <dbReference type="Proteomes" id="UP000653383"/>
    </source>
</evidence>
<dbReference type="GO" id="GO:0030030">
    <property type="term" value="P:cell projection organization"/>
    <property type="evidence" value="ECO:0007669"/>
    <property type="project" value="UniProtKB-KW"/>
</dbReference>
<evidence type="ECO:0000256" key="11">
    <source>
        <dbReference type="SAM" id="MobiDB-lite"/>
    </source>
</evidence>
<evidence type="ECO:0000256" key="10">
    <source>
        <dbReference type="PROSITE-ProRule" id="PRU00089"/>
    </source>
</evidence>
<comment type="subcellular location">
    <subcellularLocation>
        <location evidence="1 10">Nucleus</location>
    </subcellularLocation>
</comment>
<dbReference type="CDD" id="cd20023">
    <property type="entry name" value="FH_FOXJ1"/>
    <property type="match status" value="1"/>
</dbReference>
<dbReference type="GO" id="GO:0000981">
    <property type="term" value="F:DNA-binding transcription factor activity, RNA polymerase II-specific"/>
    <property type="evidence" value="ECO:0007669"/>
    <property type="project" value="TreeGrafter"/>
</dbReference>
<comment type="similarity">
    <text evidence="8">Belongs to the FOXJ1 family.</text>
</comment>
<evidence type="ECO:0000313" key="13">
    <source>
        <dbReference type="EMBL" id="NXX28153.1"/>
    </source>
</evidence>
<dbReference type="SMART" id="SM00339">
    <property type="entry name" value="FH"/>
    <property type="match status" value="1"/>
</dbReference>
<feature type="region of interest" description="Disordered" evidence="11">
    <location>
        <begin position="151"/>
        <end position="175"/>
    </location>
</feature>
<dbReference type="PANTHER" id="PTHR46805:SF1">
    <property type="entry name" value="FORKHEAD BOX PROTEIN J1"/>
    <property type="match status" value="1"/>
</dbReference>
<feature type="non-terminal residue" evidence="13">
    <location>
        <position position="1"/>
    </location>
</feature>
<feature type="non-terminal residue" evidence="13">
    <location>
        <position position="375"/>
    </location>
</feature>
<dbReference type="PROSITE" id="PS00658">
    <property type="entry name" value="FORK_HEAD_2"/>
    <property type="match status" value="1"/>
</dbReference>
<feature type="DNA-binding region" description="Fork-head" evidence="10">
    <location>
        <begin position="64"/>
        <end position="143"/>
    </location>
</feature>
<dbReference type="Gene3D" id="1.10.10.10">
    <property type="entry name" value="Winged helix-like DNA-binding domain superfamily/Winged helix DNA-binding domain"/>
    <property type="match status" value="1"/>
</dbReference>
<keyword evidence="5" id="KW-0010">Activator</keyword>
<dbReference type="SUPFAM" id="SSF46785">
    <property type="entry name" value="Winged helix' DNA-binding domain"/>
    <property type="match status" value="1"/>
</dbReference>
<evidence type="ECO:0000256" key="7">
    <source>
        <dbReference type="ARBA" id="ARBA00023242"/>
    </source>
</evidence>
<dbReference type="AlphaFoldDB" id="A0A852HAK7"/>
<evidence type="ECO:0000256" key="1">
    <source>
        <dbReference type="ARBA" id="ARBA00004123"/>
    </source>
</evidence>
<evidence type="ECO:0000256" key="5">
    <source>
        <dbReference type="ARBA" id="ARBA00023159"/>
    </source>
</evidence>
<keyword evidence="4 10" id="KW-0238">DNA-binding</keyword>
<keyword evidence="14" id="KW-1185">Reference proteome</keyword>
<dbReference type="InterPro" id="IPR018122">
    <property type="entry name" value="TF_fork_head_CS_1"/>
</dbReference>
<dbReference type="Pfam" id="PF00250">
    <property type="entry name" value="Forkhead"/>
    <property type="match status" value="1"/>
</dbReference>
<keyword evidence="3" id="KW-0805">Transcription regulation</keyword>
<reference evidence="13" key="1">
    <citation type="submission" date="2020-02" db="EMBL/GenBank/DDBJ databases">
        <title>Bird 10,000 Genomes (B10K) Project - Family phase.</title>
        <authorList>
            <person name="Zhang G."/>
        </authorList>
    </citation>
    <scope>NUCLEOTIDE SEQUENCE</scope>
    <source>
        <strain evidence="13">B10K-DU-002-40</strain>
        <tissue evidence="13">Muscle</tissue>
    </source>
</reference>